<dbReference type="PANTHER" id="PTHR24305:SF229">
    <property type="entry name" value="P450, PUTATIVE (EUROFUNG)-RELATED"/>
    <property type="match status" value="1"/>
</dbReference>
<keyword evidence="7" id="KW-1133">Transmembrane helix</keyword>
<comment type="similarity">
    <text evidence="6">Belongs to the cytochrome P450 family.</text>
</comment>
<dbReference type="InterPro" id="IPR001128">
    <property type="entry name" value="Cyt_P450"/>
</dbReference>
<dbReference type="EMBL" id="JAGTJS010000038">
    <property type="protein sequence ID" value="KAH7230341.1"/>
    <property type="molecule type" value="Genomic_DNA"/>
</dbReference>
<dbReference type="InterPro" id="IPR050121">
    <property type="entry name" value="Cytochrome_P450_monoxygenase"/>
</dbReference>
<dbReference type="Proteomes" id="UP000736672">
    <property type="component" value="Unassembled WGS sequence"/>
</dbReference>
<organism evidence="8 9">
    <name type="scientific">Fusarium solani</name>
    <name type="common">Filamentous fungus</name>
    <dbReference type="NCBI Taxonomy" id="169388"/>
    <lineage>
        <taxon>Eukaryota</taxon>
        <taxon>Fungi</taxon>
        <taxon>Dikarya</taxon>
        <taxon>Ascomycota</taxon>
        <taxon>Pezizomycotina</taxon>
        <taxon>Sordariomycetes</taxon>
        <taxon>Hypocreomycetidae</taxon>
        <taxon>Hypocreales</taxon>
        <taxon>Nectriaceae</taxon>
        <taxon>Fusarium</taxon>
        <taxon>Fusarium solani species complex</taxon>
    </lineage>
</organism>
<keyword evidence="7" id="KW-0812">Transmembrane</keyword>
<accession>A0A9P9G0M3</accession>
<dbReference type="PRINTS" id="PR00385">
    <property type="entry name" value="P450"/>
</dbReference>
<comment type="caution">
    <text evidence="8">The sequence shown here is derived from an EMBL/GenBank/DDBJ whole genome shotgun (WGS) entry which is preliminary data.</text>
</comment>
<dbReference type="PANTHER" id="PTHR24305">
    <property type="entry name" value="CYTOCHROME P450"/>
    <property type="match status" value="1"/>
</dbReference>
<dbReference type="InterPro" id="IPR002401">
    <property type="entry name" value="Cyt_P450_E_grp-I"/>
</dbReference>
<evidence type="ECO:0000256" key="6">
    <source>
        <dbReference type="RuleBase" id="RU000461"/>
    </source>
</evidence>
<keyword evidence="7" id="KW-0472">Membrane</keyword>
<dbReference type="AlphaFoldDB" id="A0A9P9G0M3"/>
<name>A0A9P9G0M3_FUSSL</name>
<evidence type="ECO:0000313" key="8">
    <source>
        <dbReference type="EMBL" id="KAH7230341.1"/>
    </source>
</evidence>
<dbReference type="InterPro" id="IPR017972">
    <property type="entry name" value="Cyt_P450_CS"/>
</dbReference>
<dbReference type="PRINTS" id="PR00463">
    <property type="entry name" value="EP450I"/>
</dbReference>
<evidence type="ECO:0000256" key="7">
    <source>
        <dbReference type="SAM" id="Phobius"/>
    </source>
</evidence>
<feature type="transmembrane region" description="Helical" evidence="7">
    <location>
        <begin position="21"/>
        <end position="43"/>
    </location>
</feature>
<evidence type="ECO:0000256" key="1">
    <source>
        <dbReference type="ARBA" id="ARBA00001971"/>
    </source>
</evidence>
<sequence length="522" mass="59885">MAAISSQQNWRMFTSTVLQFVCGNYTASILLGLSGALTFYIVYQRFFSHLASVPGPFWASVSRFWLARKFFAGDWDKTLRKLHQRYGPLVRIAPDEVSVGDPEAIKTIYTSKGSWQKTDFYTNFAPHPHPSPNGDIFTLRNVKQHGRRRRQVNALYSMTSVAQAEPWIDTCINLLFEGLDVAVKNNETIDFAEYMQMYTFDVIGELFYGQPFGFLKGRCDFDNYIKKLDTVIPYTTTLGAMAWLRPLVPLLLLLSPGLATGMSELNEIIRVSKMHVDRRKASPNQRADILGKMFQIEGNGTNPDFTMEDIYMESFTAIVAGNDTTAIVLRTIFFYLARHPEYYRRLEEEIDKAYADGELSAMPRYAECAKLPYLTAVCRESMRIFPSVGYGLPRHVPKGGSVVCNHHFKAGVRLGINAHVIHFDRSIFGEDADEFKPQRWLVDEAKVNHMNKYMFQFGAGSRSCVGKNVSLQEIWKVVTALVRRYRIHIIDADKEWRTADYWFCKQFDIFATIEKRIHETGR</sequence>
<evidence type="ECO:0000313" key="9">
    <source>
        <dbReference type="Proteomes" id="UP000736672"/>
    </source>
</evidence>
<dbReference type="GO" id="GO:0004497">
    <property type="term" value="F:monooxygenase activity"/>
    <property type="evidence" value="ECO:0007669"/>
    <property type="project" value="UniProtKB-KW"/>
</dbReference>
<dbReference type="GO" id="GO:0020037">
    <property type="term" value="F:heme binding"/>
    <property type="evidence" value="ECO:0007669"/>
    <property type="project" value="InterPro"/>
</dbReference>
<dbReference type="Gene3D" id="1.10.630.10">
    <property type="entry name" value="Cytochrome P450"/>
    <property type="match status" value="1"/>
</dbReference>
<keyword evidence="9" id="KW-1185">Reference proteome</keyword>
<keyword evidence="6" id="KW-0560">Oxidoreductase</keyword>
<comment type="cofactor">
    <cofactor evidence="1 5">
        <name>heme</name>
        <dbReference type="ChEBI" id="CHEBI:30413"/>
    </cofactor>
</comment>
<evidence type="ECO:0000256" key="5">
    <source>
        <dbReference type="PIRSR" id="PIRSR602401-1"/>
    </source>
</evidence>
<dbReference type="CDD" id="cd11060">
    <property type="entry name" value="CYP57A1-like"/>
    <property type="match status" value="1"/>
</dbReference>
<dbReference type="SUPFAM" id="SSF48264">
    <property type="entry name" value="Cytochrome P450"/>
    <property type="match status" value="1"/>
</dbReference>
<gene>
    <name evidence="8" type="ORF">B0J15DRAFT_473068</name>
</gene>
<dbReference type="Pfam" id="PF00067">
    <property type="entry name" value="p450"/>
    <property type="match status" value="1"/>
</dbReference>
<dbReference type="GO" id="GO:0016705">
    <property type="term" value="F:oxidoreductase activity, acting on paired donors, with incorporation or reduction of molecular oxygen"/>
    <property type="evidence" value="ECO:0007669"/>
    <property type="project" value="InterPro"/>
</dbReference>
<dbReference type="GO" id="GO:0005506">
    <property type="term" value="F:iron ion binding"/>
    <property type="evidence" value="ECO:0007669"/>
    <property type="project" value="InterPro"/>
</dbReference>
<protein>
    <submittedName>
        <fullName evidence="8">Cytochrome P450</fullName>
    </submittedName>
</protein>
<keyword evidence="4 5" id="KW-0408">Iron</keyword>
<keyword evidence="2 5" id="KW-0349">Heme</keyword>
<dbReference type="InterPro" id="IPR036396">
    <property type="entry name" value="Cyt_P450_sf"/>
</dbReference>
<reference evidence="8" key="1">
    <citation type="journal article" date="2021" name="Nat. Commun.">
        <title>Genetic determinants of endophytism in the Arabidopsis root mycobiome.</title>
        <authorList>
            <person name="Mesny F."/>
            <person name="Miyauchi S."/>
            <person name="Thiergart T."/>
            <person name="Pickel B."/>
            <person name="Atanasova L."/>
            <person name="Karlsson M."/>
            <person name="Huettel B."/>
            <person name="Barry K.W."/>
            <person name="Haridas S."/>
            <person name="Chen C."/>
            <person name="Bauer D."/>
            <person name="Andreopoulos W."/>
            <person name="Pangilinan J."/>
            <person name="LaButti K."/>
            <person name="Riley R."/>
            <person name="Lipzen A."/>
            <person name="Clum A."/>
            <person name="Drula E."/>
            <person name="Henrissat B."/>
            <person name="Kohler A."/>
            <person name="Grigoriev I.V."/>
            <person name="Martin F.M."/>
            <person name="Hacquard S."/>
        </authorList>
    </citation>
    <scope>NUCLEOTIDE SEQUENCE</scope>
    <source>
        <strain evidence="8">FSSC 5 MPI-SDFR-AT-0091</strain>
    </source>
</reference>
<dbReference type="PROSITE" id="PS00086">
    <property type="entry name" value="CYTOCHROME_P450"/>
    <property type="match status" value="1"/>
</dbReference>
<proteinExistence type="inferred from homology"/>
<feature type="binding site" description="axial binding residue" evidence="5">
    <location>
        <position position="464"/>
    </location>
    <ligand>
        <name>heme</name>
        <dbReference type="ChEBI" id="CHEBI:30413"/>
    </ligand>
    <ligandPart>
        <name>Fe</name>
        <dbReference type="ChEBI" id="CHEBI:18248"/>
    </ligandPart>
</feature>
<keyword evidence="3 5" id="KW-0479">Metal-binding</keyword>
<keyword evidence="6" id="KW-0503">Monooxygenase</keyword>
<evidence type="ECO:0000256" key="2">
    <source>
        <dbReference type="ARBA" id="ARBA00022617"/>
    </source>
</evidence>
<evidence type="ECO:0000256" key="3">
    <source>
        <dbReference type="ARBA" id="ARBA00022723"/>
    </source>
</evidence>
<dbReference type="OrthoDB" id="3934656at2759"/>
<evidence type="ECO:0000256" key="4">
    <source>
        <dbReference type="ARBA" id="ARBA00023004"/>
    </source>
</evidence>